<organism evidence="2 3">
    <name type="scientific">Fasciolopsis buskii</name>
    <dbReference type="NCBI Taxonomy" id="27845"/>
    <lineage>
        <taxon>Eukaryota</taxon>
        <taxon>Metazoa</taxon>
        <taxon>Spiralia</taxon>
        <taxon>Lophotrochozoa</taxon>
        <taxon>Platyhelminthes</taxon>
        <taxon>Trematoda</taxon>
        <taxon>Digenea</taxon>
        <taxon>Plagiorchiida</taxon>
        <taxon>Echinostomata</taxon>
        <taxon>Echinostomatoidea</taxon>
        <taxon>Fasciolidae</taxon>
        <taxon>Fasciolopsis</taxon>
    </lineage>
</organism>
<feature type="region of interest" description="Disordered" evidence="1">
    <location>
        <begin position="98"/>
        <end position="129"/>
    </location>
</feature>
<dbReference type="AlphaFoldDB" id="A0A8E0VQ89"/>
<feature type="region of interest" description="Disordered" evidence="1">
    <location>
        <begin position="169"/>
        <end position="215"/>
    </location>
</feature>
<accession>A0A8E0VQ89</accession>
<evidence type="ECO:0000313" key="3">
    <source>
        <dbReference type="Proteomes" id="UP000728185"/>
    </source>
</evidence>
<name>A0A8E0VQ89_9TREM</name>
<dbReference type="OrthoDB" id="6252271at2759"/>
<feature type="compositionally biased region" description="Polar residues" evidence="1">
    <location>
        <begin position="99"/>
        <end position="108"/>
    </location>
</feature>
<protein>
    <submittedName>
        <fullName evidence="2">Uncharacterized protein</fullName>
    </submittedName>
</protein>
<feature type="compositionally biased region" description="Polar residues" evidence="1">
    <location>
        <begin position="186"/>
        <end position="209"/>
    </location>
</feature>
<gene>
    <name evidence="2" type="ORF">FBUS_08726</name>
</gene>
<sequence length="215" mass="23754">MPNYELIIKNGQFDDGEQIVNWTPPVKAGGITWEQLTAKLWSISSQTTVEFFVQWFDGEDYCSINDTNELREAEASQLTESNEAVRLYITLDKRLQPGSKKQSVQSKSATDEKKSTVNEKTPSGCQNKQANAVNHRPCLTKVTVDFADYSGPANYPFAELRSLGQEYSGYSGTTESGSSFALPSNGMLSDNSMSSTTRPTLLSLAQSKNPKIKRS</sequence>
<dbReference type="Proteomes" id="UP000728185">
    <property type="component" value="Unassembled WGS sequence"/>
</dbReference>
<reference evidence="2" key="1">
    <citation type="submission" date="2019-05" db="EMBL/GenBank/DDBJ databases">
        <title>Annotation for the trematode Fasciolopsis buski.</title>
        <authorList>
            <person name="Choi Y.-J."/>
        </authorList>
    </citation>
    <scope>NUCLEOTIDE SEQUENCE</scope>
    <source>
        <strain evidence="2">HT</strain>
        <tissue evidence="2">Whole worm</tissue>
    </source>
</reference>
<feature type="compositionally biased region" description="Polar residues" evidence="1">
    <location>
        <begin position="118"/>
        <end position="129"/>
    </location>
</feature>
<evidence type="ECO:0000313" key="2">
    <source>
        <dbReference type="EMBL" id="KAA0200706.1"/>
    </source>
</evidence>
<comment type="caution">
    <text evidence="2">The sequence shown here is derived from an EMBL/GenBank/DDBJ whole genome shotgun (WGS) entry which is preliminary data.</text>
</comment>
<dbReference type="EMBL" id="LUCM01000346">
    <property type="protein sequence ID" value="KAA0200706.1"/>
    <property type="molecule type" value="Genomic_DNA"/>
</dbReference>
<proteinExistence type="predicted"/>
<feature type="compositionally biased region" description="Low complexity" evidence="1">
    <location>
        <begin position="169"/>
        <end position="179"/>
    </location>
</feature>
<keyword evidence="3" id="KW-1185">Reference proteome</keyword>
<evidence type="ECO:0000256" key="1">
    <source>
        <dbReference type="SAM" id="MobiDB-lite"/>
    </source>
</evidence>